<gene>
    <name evidence="5 8" type="primary">rpsI</name>
    <name evidence="8" type="ORF">F4Y08_12450</name>
</gene>
<dbReference type="Pfam" id="PF00380">
    <property type="entry name" value="Ribosomal_S9"/>
    <property type="match status" value="1"/>
</dbReference>
<dbReference type="AlphaFoldDB" id="A0A6B1DVR7"/>
<accession>A0A6B1DVR7</accession>
<dbReference type="GO" id="GO:0003735">
    <property type="term" value="F:structural constituent of ribosome"/>
    <property type="evidence" value="ECO:0007669"/>
    <property type="project" value="InterPro"/>
</dbReference>
<dbReference type="SUPFAM" id="SSF54211">
    <property type="entry name" value="Ribosomal protein S5 domain 2-like"/>
    <property type="match status" value="1"/>
</dbReference>
<dbReference type="GO" id="GO:0006412">
    <property type="term" value="P:translation"/>
    <property type="evidence" value="ECO:0007669"/>
    <property type="project" value="UniProtKB-UniRule"/>
</dbReference>
<dbReference type="InterPro" id="IPR000754">
    <property type="entry name" value="Ribosomal_uS9"/>
</dbReference>
<dbReference type="NCBIfam" id="NF001099">
    <property type="entry name" value="PRK00132.1"/>
    <property type="match status" value="1"/>
</dbReference>
<evidence type="ECO:0000256" key="5">
    <source>
        <dbReference type="HAMAP-Rule" id="MF_00532"/>
    </source>
</evidence>
<comment type="similarity">
    <text evidence="1 5 6">Belongs to the universal ribosomal protein uS9 family.</text>
</comment>
<dbReference type="GO" id="GO:0003723">
    <property type="term" value="F:RNA binding"/>
    <property type="evidence" value="ECO:0007669"/>
    <property type="project" value="TreeGrafter"/>
</dbReference>
<feature type="region of interest" description="Disordered" evidence="7">
    <location>
        <begin position="108"/>
        <end position="137"/>
    </location>
</feature>
<dbReference type="PANTHER" id="PTHR21569:SF1">
    <property type="entry name" value="SMALL RIBOSOMAL SUBUNIT PROTEIN US9M"/>
    <property type="match status" value="1"/>
</dbReference>
<comment type="caution">
    <text evidence="8">The sequence shown here is derived from an EMBL/GenBank/DDBJ whole genome shotgun (WGS) entry which is preliminary data.</text>
</comment>
<evidence type="ECO:0000313" key="8">
    <source>
        <dbReference type="EMBL" id="MYD91126.1"/>
    </source>
</evidence>
<organism evidence="8">
    <name type="scientific">Caldilineaceae bacterium SB0662_bin_9</name>
    <dbReference type="NCBI Taxonomy" id="2605258"/>
    <lineage>
        <taxon>Bacteria</taxon>
        <taxon>Bacillati</taxon>
        <taxon>Chloroflexota</taxon>
        <taxon>Caldilineae</taxon>
        <taxon>Caldilineales</taxon>
        <taxon>Caldilineaceae</taxon>
    </lineage>
</organism>
<evidence type="ECO:0000256" key="6">
    <source>
        <dbReference type="RuleBase" id="RU003815"/>
    </source>
</evidence>
<keyword evidence="3 5" id="KW-0687">Ribonucleoprotein</keyword>
<dbReference type="EMBL" id="VXPY01000087">
    <property type="protein sequence ID" value="MYD91126.1"/>
    <property type="molecule type" value="Genomic_DNA"/>
</dbReference>
<dbReference type="GO" id="GO:0005737">
    <property type="term" value="C:cytoplasm"/>
    <property type="evidence" value="ECO:0007669"/>
    <property type="project" value="UniProtKB-ARBA"/>
</dbReference>
<dbReference type="GO" id="GO:0015935">
    <property type="term" value="C:small ribosomal subunit"/>
    <property type="evidence" value="ECO:0007669"/>
    <property type="project" value="TreeGrafter"/>
</dbReference>
<evidence type="ECO:0000256" key="1">
    <source>
        <dbReference type="ARBA" id="ARBA00005251"/>
    </source>
</evidence>
<feature type="compositionally biased region" description="Basic residues" evidence="7">
    <location>
        <begin position="118"/>
        <end position="137"/>
    </location>
</feature>
<dbReference type="InterPro" id="IPR020568">
    <property type="entry name" value="Ribosomal_Su5_D2-typ_SF"/>
</dbReference>
<dbReference type="InterPro" id="IPR023035">
    <property type="entry name" value="Ribosomal_uS9_bac/plastid"/>
</dbReference>
<evidence type="ECO:0000256" key="2">
    <source>
        <dbReference type="ARBA" id="ARBA00022980"/>
    </source>
</evidence>
<dbReference type="PROSITE" id="PS00360">
    <property type="entry name" value="RIBOSOMAL_S9"/>
    <property type="match status" value="1"/>
</dbReference>
<dbReference type="PANTHER" id="PTHR21569">
    <property type="entry name" value="RIBOSOMAL PROTEIN S9"/>
    <property type="match status" value="1"/>
</dbReference>
<dbReference type="FunFam" id="3.30.230.10:FF:000001">
    <property type="entry name" value="30S ribosomal protein S9"/>
    <property type="match status" value="1"/>
</dbReference>
<sequence length="137" mass="15003">MDVRYVEANGRRKTASARVRIVPGTGEIIVNNKPMEDFFGREASRKRVLAPLRATDRLHAVDVSVRVKGGGESGQAAAAGHGIARALVKSEDDGSEAQQALQATLKSFGLLTRDPRKKERKKPGLKRARKAPQYTKR</sequence>
<evidence type="ECO:0000256" key="3">
    <source>
        <dbReference type="ARBA" id="ARBA00023274"/>
    </source>
</evidence>
<dbReference type="InterPro" id="IPR014721">
    <property type="entry name" value="Ribsml_uS5_D2-typ_fold_subgr"/>
</dbReference>
<protein>
    <recommendedName>
        <fullName evidence="4 5">Small ribosomal subunit protein uS9</fullName>
    </recommendedName>
</protein>
<dbReference type="InterPro" id="IPR020574">
    <property type="entry name" value="Ribosomal_uS9_CS"/>
</dbReference>
<evidence type="ECO:0000256" key="7">
    <source>
        <dbReference type="SAM" id="MobiDB-lite"/>
    </source>
</evidence>
<reference evidence="8" key="1">
    <citation type="submission" date="2019-09" db="EMBL/GenBank/DDBJ databases">
        <title>Characterisation of the sponge microbiome using genome-centric metagenomics.</title>
        <authorList>
            <person name="Engelberts J.P."/>
            <person name="Robbins S.J."/>
            <person name="De Goeij J.M."/>
            <person name="Aranda M."/>
            <person name="Bell S.C."/>
            <person name="Webster N.S."/>
        </authorList>
    </citation>
    <scope>NUCLEOTIDE SEQUENCE</scope>
    <source>
        <strain evidence="8">SB0662_bin_9</strain>
    </source>
</reference>
<name>A0A6B1DVR7_9CHLR</name>
<evidence type="ECO:0000256" key="4">
    <source>
        <dbReference type="ARBA" id="ARBA00035259"/>
    </source>
</evidence>
<dbReference type="HAMAP" id="MF_00532_B">
    <property type="entry name" value="Ribosomal_uS9_B"/>
    <property type="match status" value="1"/>
</dbReference>
<keyword evidence="2 5" id="KW-0689">Ribosomal protein</keyword>
<dbReference type="Gene3D" id="3.30.230.10">
    <property type="match status" value="1"/>
</dbReference>
<proteinExistence type="inferred from homology"/>